<feature type="binding site" evidence="3">
    <location>
        <position position="10"/>
    </location>
    <ligand>
        <name>Zn(2+)</name>
        <dbReference type="ChEBI" id="CHEBI:29105"/>
    </ligand>
</feature>
<dbReference type="GO" id="GO:0008270">
    <property type="term" value="F:zinc ion binding"/>
    <property type="evidence" value="ECO:0007669"/>
    <property type="project" value="UniProtKB-UniRule"/>
</dbReference>
<keyword evidence="1 3" id="KW-0479">Metal-binding</keyword>
<dbReference type="InterPro" id="IPR005584">
    <property type="entry name" value="DNA_gyrase_inhibitor_YacG"/>
</dbReference>
<organism evidence="5 6">
    <name type="scientific">Thiorhodococcus minor</name>
    <dbReference type="NCBI Taxonomy" id="57489"/>
    <lineage>
        <taxon>Bacteria</taxon>
        <taxon>Pseudomonadati</taxon>
        <taxon>Pseudomonadota</taxon>
        <taxon>Gammaproteobacteria</taxon>
        <taxon>Chromatiales</taxon>
        <taxon>Chromatiaceae</taxon>
        <taxon>Thiorhodococcus</taxon>
    </lineage>
</organism>
<dbReference type="HAMAP" id="MF_00649">
    <property type="entry name" value="DNA_gyrase_inhibitor_YacG"/>
    <property type="match status" value="1"/>
</dbReference>
<dbReference type="GO" id="GO:0008657">
    <property type="term" value="F:DNA topoisomerase type II (double strand cut, ATP-hydrolyzing) inhibitor activity"/>
    <property type="evidence" value="ECO:0007669"/>
    <property type="project" value="UniProtKB-UniRule"/>
</dbReference>
<evidence type="ECO:0000256" key="2">
    <source>
        <dbReference type="ARBA" id="ARBA00022833"/>
    </source>
</evidence>
<evidence type="ECO:0000313" key="5">
    <source>
        <dbReference type="EMBL" id="NEV61972.1"/>
    </source>
</evidence>
<feature type="binding site" evidence="3">
    <location>
        <position position="7"/>
    </location>
    <ligand>
        <name>Zn(2+)</name>
        <dbReference type="ChEBI" id="CHEBI:29105"/>
    </ligand>
</feature>
<keyword evidence="2 3" id="KW-0862">Zinc</keyword>
<dbReference type="EMBL" id="JAAIJQ010000020">
    <property type="protein sequence ID" value="NEV61972.1"/>
    <property type="molecule type" value="Genomic_DNA"/>
</dbReference>
<dbReference type="AlphaFoldDB" id="A0A6M0JWN4"/>
<evidence type="ECO:0000313" key="6">
    <source>
        <dbReference type="Proteomes" id="UP000483379"/>
    </source>
</evidence>
<feature type="binding site" evidence="3">
    <location>
        <position position="26"/>
    </location>
    <ligand>
        <name>Zn(2+)</name>
        <dbReference type="ChEBI" id="CHEBI:29105"/>
    </ligand>
</feature>
<evidence type="ECO:0000256" key="3">
    <source>
        <dbReference type="HAMAP-Rule" id="MF_00649"/>
    </source>
</evidence>
<dbReference type="GO" id="GO:0006355">
    <property type="term" value="P:regulation of DNA-templated transcription"/>
    <property type="evidence" value="ECO:0007669"/>
    <property type="project" value="InterPro"/>
</dbReference>
<comment type="similarity">
    <text evidence="3">Belongs to the DNA gyrase inhibitor YacG family.</text>
</comment>
<comment type="cofactor">
    <cofactor evidence="3">
        <name>Zn(2+)</name>
        <dbReference type="ChEBI" id="CHEBI:29105"/>
    </cofactor>
    <text evidence="3">Binds 1 zinc ion.</text>
</comment>
<feature type="compositionally biased region" description="Pro residues" evidence="4">
    <location>
        <begin position="54"/>
        <end position="66"/>
    </location>
</feature>
<sequence>MVKMVACPHCGRPVEWTEISRWRPFCSERCRLIDLGDWIEENHRISDPTDAPSEDPPPSEDGPPHH</sequence>
<comment type="subunit">
    <text evidence="3">Interacts with GyrB.</text>
</comment>
<accession>A0A6M0JWN4</accession>
<dbReference type="SUPFAM" id="SSF57716">
    <property type="entry name" value="Glucocorticoid receptor-like (DNA-binding domain)"/>
    <property type="match status" value="1"/>
</dbReference>
<keyword evidence="6" id="KW-1185">Reference proteome</keyword>
<dbReference type="PANTHER" id="PTHR36150:SF1">
    <property type="entry name" value="DNA GYRASE INHIBITOR YACG"/>
    <property type="match status" value="1"/>
</dbReference>
<name>A0A6M0JWN4_9GAMM</name>
<comment type="caution">
    <text evidence="5">The sequence shown here is derived from an EMBL/GenBank/DDBJ whole genome shotgun (WGS) entry which is preliminary data.</text>
</comment>
<evidence type="ECO:0000256" key="4">
    <source>
        <dbReference type="SAM" id="MobiDB-lite"/>
    </source>
</evidence>
<dbReference type="Gene3D" id="3.30.50.10">
    <property type="entry name" value="Erythroid Transcription Factor GATA-1, subunit A"/>
    <property type="match status" value="1"/>
</dbReference>
<comment type="function">
    <text evidence="3">Inhibits all the catalytic activities of DNA gyrase by preventing its interaction with DNA. Acts by binding directly to the C-terminal domain of GyrB, which probably disrupts DNA binding by the gyrase.</text>
</comment>
<evidence type="ECO:0000256" key="1">
    <source>
        <dbReference type="ARBA" id="ARBA00022723"/>
    </source>
</evidence>
<feature type="region of interest" description="Disordered" evidence="4">
    <location>
        <begin position="42"/>
        <end position="66"/>
    </location>
</feature>
<reference evidence="5 6" key="1">
    <citation type="submission" date="2020-02" db="EMBL/GenBank/DDBJ databases">
        <title>Genome sequences of Thiorhodococcus mannitoliphagus and Thiorhodococcus minor, purple sulfur photosynthetic bacteria in the gammaproteobacterial family, Chromatiaceae.</title>
        <authorList>
            <person name="Aviles F.A."/>
            <person name="Meyer T.E."/>
            <person name="Kyndt J.A."/>
        </authorList>
    </citation>
    <scope>NUCLEOTIDE SEQUENCE [LARGE SCALE GENOMIC DNA]</scope>
    <source>
        <strain evidence="5 6">DSM 11518</strain>
    </source>
</reference>
<protein>
    <recommendedName>
        <fullName evidence="3">DNA gyrase inhibitor YacG</fullName>
    </recommendedName>
</protein>
<dbReference type="Pfam" id="PF03884">
    <property type="entry name" value="YacG"/>
    <property type="match status" value="1"/>
</dbReference>
<gene>
    <name evidence="3" type="primary">yacG</name>
    <name evidence="5" type="ORF">G3446_08725</name>
</gene>
<dbReference type="Proteomes" id="UP000483379">
    <property type="component" value="Unassembled WGS sequence"/>
</dbReference>
<feature type="binding site" evidence="3">
    <location>
        <position position="30"/>
    </location>
    <ligand>
        <name>Zn(2+)</name>
        <dbReference type="ChEBI" id="CHEBI:29105"/>
    </ligand>
</feature>
<dbReference type="PANTHER" id="PTHR36150">
    <property type="entry name" value="DNA GYRASE INHIBITOR YACG"/>
    <property type="match status" value="1"/>
</dbReference>
<dbReference type="InterPro" id="IPR013088">
    <property type="entry name" value="Znf_NHR/GATA"/>
</dbReference>
<proteinExistence type="inferred from homology"/>